<dbReference type="EMBL" id="EQ973786">
    <property type="protein sequence ID" value="EEF47933.1"/>
    <property type="molecule type" value="Genomic_DNA"/>
</dbReference>
<dbReference type="AlphaFoldDB" id="B9RL18"/>
<evidence type="ECO:0000313" key="2">
    <source>
        <dbReference type="EMBL" id="EEF47933.1"/>
    </source>
</evidence>
<dbReference type="Proteomes" id="UP000008311">
    <property type="component" value="Unassembled WGS sequence"/>
</dbReference>
<dbReference type="InParanoid" id="B9RL18"/>
<keyword evidence="3" id="KW-1185">Reference proteome</keyword>
<organism evidence="2 3">
    <name type="scientific">Ricinus communis</name>
    <name type="common">Castor bean</name>
    <dbReference type="NCBI Taxonomy" id="3988"/>
    <lineage>
        <taxon>Eukaryota</taxon>
        <taxon>Viridiplantae</taxon>
        <taxon>Streptophyta</taxon>
        <taxon>Embryophyta</taxon>
        <taxon>Tracheophyta</taxon>
        <taxon>Spermatophyta</taxon>
        <taxon>Magnoliopsida</taxon>
        <taxon>eudicotyledons</taxon>
        <taxon>Gunneridae</taxon>
        <taxon>Pentapetalae</taxon>
        <taxon>rosids</taxon>
        <taxon>fabids</taxon>
        <taxon>Malpighiales</taxon>
        <taxon>Euphorbiaceae</taxon>
        <taxon>Acalyphoideae</taxon>
        <taxon>Acalypheae</taxon>
        <taxon>Ricinus</taxon>
    </lineage>
</organism>
<gene>
    <name evidence="2" type="ORF">RCOM_0942270</name>
</gene>
<evidence type="ECO:0000256" key="1">
    <source>
        <dbReference type="SAM" id="MobiDB-lite"/>
    </source>
</evidence>
<sequence length="220" mass="24883">MAVKKKLSTCLLPTLEDKHHFTLWIGIHYPRHQRISSSPCDHDLASTSSLGTNIIRRLYKEKSETWSFCIDPKDYFNCKIGSKMNDKVLENLKAKLSNVQLALLKLKNISPTSIEKEKLRLNGLFSKEKEIVGGVEGKEVNDDRKYNFVPPGPLKFVGASTSNQPKGNISDEIVTLKLLKESAKNIENEMNKEKINMEDDGDEEVDEGANDKKDDVMTMI</sequence>
<name>B9RL18_RICCO</name>
<evidence type="ECO:0000313" key="3">
    <source>
        <dbReference type="Proteomes" id="UP000008311"/>
    </source>
</evidence>
<proteinExistence type="predicted"/>
<protein>
    <submittedName>
        <fullName evidence="2">Uncharacterized protein</fullName>
    </submittedName>
</protein>
<feature type="compositionally biased region" description="Acidic residues" evidence="1">
    <location>
        <begin position="198"/>
        <end position="208"/>
    </location>
</feature>
<feature type="compositionally biased region" description="Basic and acidic residues" evidence="1">
    <location>
        <begin position="209"/>
        <end position="220"/>
    </location>
</feature>
<reference evidence="3" key="1">
    <citation type="journal article" date="2010" name="Nat. Biotechnol.">
        <title>Draft genome sequence of the oilseed species Ricinus communis.</title>
        <authorList>
            <person name="Chan A.P."/>
            <person name="Crabtree J."/>
            <person name="Zhao Q."/>
            <person name="Lorenzi H."/>
            <person name="Orvis J."/>
            <person name="Puiu D."/>
            <person name="Melake-Berhan A."/>
            <person name="Jones K.M."/>
            <person name="Redman J."/>
            <person name="Chen G."/>
            <person name="Cahoon E.B."/>
            <person name="Gedil M."/>
            <person name="Stanke M."/>
            <person name="Haas B.J."/>
            <person name="Wortman J.R."/>
            <person name="Fraser-Liggett C.M."/>
            <person name="Ravel J."/>
            <person name="Rabinowicz P.D."/>
        </authorList>
    </citation>
    <scope>NUCLEOTIDE SEQUENCE [LARGE SCALE GENOMIC DNA]</scope>
    <source>
        <strain evidence="3">cv. Hale</strain>
    </source>
</reference>
<accession>B9RL18</accession>
<feature type="region of interest" description="Disordered" evidence="1">
    <location>
        <begin position="189"/>
        <end position="220"/>
    </location>
</feature>